<feature type="region of interest" description="Disordered" evidence="1">
    <location>
        <begin position="1"/>
        <end position="132"/>
    </location>
</feature>
<organism evidence="2">
    <name type="scientific">uncultured Rubrobacteraceae bacterium</name>
    <dbReference type="NCBI Taxonomy" id="349277"/>
    <lineage>
        <taxon>Bacteria</taxon>
        <taxon>Bacillati</taxon>
        <taxon>Actinomycetota</taxon>
        <taxon>Rubrobacteria</taxon>
        <taxon>Rubrobacterales</taxon>
        <taxon>Rubrobacteraceae</taxon>
        <taxon>environmental samples</taxon>
    </lineage>
</organism>
<name>A0A6J4NQZ7_9ACTN</name>
<feature type="non-terminal residue" evidence="2">
    <location>
        <position position="132"/>
    </location>
</feature>
<proteinExistence type="predicted"/>
<feature type="compositionally biased region" description="Gly residues" evidence="1">
    <location>
        <begin position="1"/>
        <end position="22"/>
    </location>
</feature>
<dbReference type="AlphaFoldDB" id="A0A6J4NQZ7"/>
<feature type="compositionally biased region" description="Basic residues" evidence="1">
    <location>
        <begin position="70"/>
        <end position="82"/>
    </location>
</feature>
<gene>
    <name evidence="2" type="ORF">AVDCRST_MAG03-694</name>
</gene>
<evidence type="ECO:0000313" key="2">
    <source>
        <dbReference type="EMBL" id="CAA9392326.1"/>
    </source>
</evidence>
<accession>A0A6J4NQZ7</accession>
<sequence>DTGQRGGQGGPRGLPGPRGGGAAPDPSPARGGATGGAGLRPRPRAGRGSGRPARGQAGTAYRPPGAQGLRRIRRGGGGRSRGRGAAGATVRGRGRPWRPCSAPRPPHRRPAVFPGRGAPGTSGFRRGYGEGL</sequence>
<protein>
    <submittedName>
        <fullName evidence="2">Uncharacterized protein</fullName>
    </submittedName>
</protein>
<feature type="non-terminal residue" evidence="2">
    <location>
        <position position="1"/>
    </location>
</feature>
<dbReference type="EMBL" id="CADCUT010000044">
    <property type="protein sequence ID" value="CAA9392326.1"/>
    <property type="molecule type" value="Genomic_DNA"/>
</dbReference>
<evidence type="ECO:0000256" key="1">
    <source>
        <dbReference type="SAM" id="MobiDB-lite"/>
    </source>
</evidence>
<reference evidence="2" key="1">
    <citation type="submission" date="2020-02" db="EMBL/GenBank/DDBJ databases">
        <authorList>
            <person name="Meier V. D."/>
        </authorList>
    </citation>
    <scope>NUCLEOTIDE SEQUENCE</scope>
    <source>
        <strain evidence="2">AVDCRST_MAG03</strain>
    </source>
</reference>